<dbReference type="CDD" id="cd04489">
    <property type="entry name" value="ExoVII_LU_OBF"/>
    <property type="match status" value="1"/>
</dbReference>
<comment type="function">
    <text evidence="5">Bidirectionally degrades single-stranded DNA into large acid-insoluble oligonucleotides, which are then degraded further into small acid-soluble oligonucleotides.</text>
</comment>
<evidence type="ECO:0000256" key="6">
    <source>
        <dbReference type="RuleBase" id="RU004355"/>
    </source>
</evidence>
<comment type="subunit">
    <text evidence="5">Heterooligomer composed of large and small subunits.</text>
</comment>
<evidence type="ECO:0000259" key="8">
    <source>
        <dbReference type="Pfam" id="PF13742"/>
    </source>
</evidence>
<evidence type="ECO:0000256" key="2">
    <source>
        <dbReference type="ARBA" id="ARBA00022722"/>
    </source>
</evidence>
<keyword evidence="4 5" id="KW-0269">Exonuclease</keyword>
<dbReference type="EMBL" id="JYHA01000010">
    <property type="protein sequence ID" value="KKB96865.1"/>
    <property type="molecule type" value="Genomic_DNA"/>
</dbReference>
<sequence>MTSLEATTPEKQEYSVTEISNILKRKVELEFSQVRVRGEISGLKIAPSGHIYFSIKDNEAVMAAICWRGVASKLSIKLEEGMEIICIGSITTYPMQSKYQIIVNQFQISGEGALMALLLKRKEQLAKEGLFDLAKKKKLPFLPSKIGIVTSPTGAVIRDMIHRLSDRMPVHVLLWPVLVQGDQAASQIASAIDGFNQMASPPDLIIVARGGGSIEDLWAFNEEIVVRAAYNSKIPLISAVGHETDTTLIDYASDLRAPTPSAAAEMAVPVKADLLLMINDKKRRIDHLVAQIINNKKTYLNSITRIIFANNNLMIGAVQKLDHLSMRFERSVLSYLLDKNNYLKLMVSKIKKPLQLIENHYNKLNYNFMILAKTANNSLKNNQDKLIYLSSLLESYNYKKTLQRGFSVLRSNDNKLIKSIDQIQENNQYQLELKDGVRIMIATGK</sequence>
<name>A0A0F5MQ14_9RICK</name>
<dbReference type="GO" id="GO:0008855">
    <property type="term" value="F:exodeoxyribonuclease VII activity"/>
    <property type="evidence" value="ECO:0007669"/>
    <property type="project" value="UniProtKB-UniRule"/>
</dbReference>
<dbReference type="Pfam" id="PF02601">
    <property type="entry name" value="Exonuc_VII_L"/>
    <property type="match status" value="1"/>
</dbReference>
<evidence type="ECO:0000256" key="1">
    <source>
        <dbReference type="ARBA" id="ARBA00022490"/>
    </source>
</evidence>
<protein>
    <recommendedName>
        <fullName evidence="5">Exodeoxyribonuclease 7 large subunit</fullName>
        <ecNumber evidence="5">3.1.11.6</ecNumber>
    </recommendedName>
    <alternativeName>
        <fullName evidence="5">Exodeoxyribonuclease VII large subunit</fullName>
        <shortName evidence="5">Exonuclease VII large subunit</shortName>
    </alternativeName>
</protein>
<evidence type="ECO:0000313" key="10">
    <source>
        <dbReference type="Proteomes" id="UP000033358"/>
    </source>
</evidence>
<feature type="domain" description="OB-fold nucleic acid binding" evidence="8">
    <location>
        <begin position="14"/>
        <end position="106"/>
    </location>
</feature>
<dbReference type="GO" id="GO:0006308">
    <property type="term" value="P:DNA catabolic process"/>
    <property type="evidence" value="ECO:0007669"/>
    <property type="project" value="UniProtKB-UniRule"/>
</dbReference>
<comment type="caution">
    <text evidence="9">The sequence shown here is derived from an EMBL/GenBank/DDBJ whole genome shotgun (WGS) entry which is preliminary data.</text>
</comment>
<keyword evidence="10" id="KW-1185">Reference proteome</keyword>
<dbReference type="HAMAP" id="MF_00378">
    <property type="entry name" value="Exonuc_7_L"/>
    <property type="match status" value="1"/>
</dbReference>
<dbReference type="InterPro" id="IPR003753">
    <property type="entry name" value="Exonuc_VII_L"/>
</dbReference>
<evidence type="ECO:0000256" key="3">
    <source>
        <dbReference type="ARBA" id="ARBA00022801"/>
    </source>
</evidence>
<dbReference type="PANTHER" id="PTHR30008">
    <property type="entry name" value="EXODEOXYRIBONUCLEASE 7 LARGE SUBUNIT"/>
    <property type="match status" value="1"/>
</dbReference>
<dbReference type="GO" id="GO:0003676">
    <property type="term" value="F:nucleic acid binding"/>
    <property type="evidence" value="ECO:0007669"/>
    <property type="project" value="InterPro"/>
</dbReference>
<dbReference type="PANTHER" id="PTHR30008:SF0">
    <property type="entry name" value="EXODEOXYRIBONUCLEASE 7 LARGE SUBUNIT"/>
    <property type="match status" value="1"/>
</dbReference>
<keyword evidence="3 5" id="KW-0378">Hydrolase</keyword>
<gene>
    <name evidence="5 9" type="primary">xseA</name>
    <name evidence="9" type="ORF">SZ25_00034</name>
</gene>
<dbReference type="Pfam" id="PF13742">
    <property type="entry name" value="tRNA_anti_2"/>
    <property type="match status" value="1"/>
</dbReference>
<dbReference type="NCBIfam" id="TIGR00237">
    <property type="entry name" value="xseA"/>
    <property type="match status" value="1"/>
</dbReference>
<organism evidence="9 10">
    <name type="scientific">Candidatus Arcanibacter lacustris</name>
    <dbReference type="NCBI Taxonomy" id="1607817"/>
    <lineage>
        <taxon>Bacteria</taxon>
        <taxon>Pseudomonadati</taxon>
        <taxon>Pseudomonadota</taxon>
        <taxon>Alphaproteobacteria</taxon>
        <taxon>Rickettsiales</taxon>
        <taxon>Candidatus Arcanibacter</taxon>
    </lineage>
</organism>
<comment type="catalytic activity">
    <reaction evidence="5 6">
        <text>Exonucleolytic cleavage in either 5'- to 3'- or 3'- to 5'-direction to yield nucleoside 5'-phosphates.</text>
        <dbReference type="EC" id="3.1.11.6"/>
    </reaction>
</comment>
<evidence type="ECO:0000256" key="4">
    <source>
        <dbReference type="ARBA" id="ARBA00022839"/>
    </source>
</evidence>
<accession>A0A0F5MQ14</accession>
<dbReference type="EC" id="3.1.11.6" evidence="5"/>
<feature type="domain" description="Exonuclease VII large subunit C-terminal" evidence="7">
    <location>
        <begin position="130"/>
        <end position="436"/>
    </location>
</feature>
<keyword evidence="1 5" id="KW-0963">Cytoplasm</keyword>
<evidence type="ECO:0000256" key="5">
    <source>
        <dbReference type="HAMAP-Rule" id="MF_00378"/>
    </source>
</evidence>
<dbReference type="GO" id="GO:0005737">
    <property type="term" value="C:cytoplasm"/>
    <property type="evidence" value="ECO:0007669"/>
    <property type="project" value="UniProtKB-SubCell"/>
</dbReference>
<dbReference type="InterPro" id="IPR025824">
    <property type="entry name" value="OB-fold_nuc-bd_dom"/>
</dbReference>
<dbReference type="InterPro" id="IPR020579">
    <property type="entry name" value="Exonuc_VII_lsu_C"/>
</dbReference>
<reference evidence="9 10" key="1">
    <citation type="submission" date="2015-02" db="EMBL/GenBank/DDBJ databases">
        <title>Single cell genomics of a rare environmental alphaproteobacterium provides unique insights into Rickettsiaceae evolution.</title>
        <authorList>
            <person name="Martijn J."/>
            <person name="Schulz F."/>
            <person name="Zaremba-Niedzwiedzka K."/>
            <person name="Viklund J."/>
            <person name="Stepanauskas R."/>
            <person name="Andersson S.G.E."/>
            <person name="Horn M."/>
            <person name="Guy L."/>
            <person name="Ettema T.J.G."/>
        </authorList>
    </citation>
    <scope>NUCLEOTIDE SEQUENCE [LARGE SCALE GENOMIC DNA]</scope>
    <source>
        <strain evidence="9 10">SCGC AAA041-L04</strain>
    </source>
</reference>
<proteinExistence type="inferred from homology"/>
<dbReference type="GO" id="GO:0009318">
    <property type="term" value="C:exodeoxyribonuclease VII complex"/>
    <property type="evidence" value="ECO:0007669"/>
    <property type="project" value="UniProtKB-UniRule"/>
</dbReference>
<dbReference type="Proteomes" id="UP000033358">
    <property type="component" value="Unassembled WGS sequence"/>
</dbReference>
<dbReference type="PATRIC" id="fig|1607817.3.peg.34"/>
<evidence type="ECO:0000259" key="7">
    <source>
        <dbReference type="Pfam" id="PF02601"/>
    </source>
</evidence>
<comment type="similarity">
    <text evidence="5 6">Belongs to the XseA family.</text>
</comment>
<evidence type="ECO:0000313" key="9">
    <source>
        <dbReference type="EMBL" id="KKB96865.1"/>
    </source>
</evidence>
<dbReference type="AlphaFoldDB" id="A0A0F5MQ14"/>
<comment type="subcellular location">
    <subcellularLocation>
        <location evidence="5 6">Cytoplasm</location>
    </subcellularLocation>
</comment>
<keyword evidence="2 5" id="KW-0540">Nuclease</keyword>